<sequence>MLLPDSMTASNVRAPDQAARTAEPIGAPGEPVGAPAEPVGGEPSSGGRR</sequence>
<proteinExistence type="predicted"/>
<protein>
    <submittedName>
        <fullName evidence="2">Uncharacterized protein</fullName>
    </submittedName>
</protein>
<dbReference type="EMBL" id="CADCUH010000144">
    <property type="protein sequence ID" value="CAA9353826.1"/>
    <property type="molecule type" value="Genomic_DNA"/>
</dbReference>
<feature type="region of interest" description="Disordered" evidence="1">
    <location>
        <begin position="1"/>
        <end position="49"/>
    </location>
</feature>
<accession>A0A6J4MFK1</accession>
<evidence type="ECO:0000313" key="2">
    <source>
        <dbReference type="EMBL" id="CAA9353826.1"/>
    </source>
</evidence>
<dbReference type="AlphaFoldDB" id="A0A6J4MFK1"/>
<feature type="compositionally biased region" description="Low complexity" evidence="1">
    <location>
        <begin position="22"/>
        <end position="42"/>
    </location>
</feature>
<organism evidence="2">
    <name type="scientific">uncultured Nocardioidaceae bacterium</name>
    <dbReference type="NCBI Taxonomy" id="253824"/>
    <lineage>
        <taxon>Bacteria</taxon>
        <taxon>Bacillati</taxon>
        <taxon>Actinomycetota</taxon>
        <taxon>Actinomycetes</taxon>
        <taxon>Propionibacteriales</taxon>
        <taxon>Nocardioidaceae</taxon>
        <taxon>environmental samples</taxon>
    </lineage>
</organism>
<name>A0A6J4MFK1_9ACTN</name>
<reference evidence="2" key="1">
    <citation type="submission" date="2020-02" db="EMBL/GenBank/DDBJ databases">
        <authorList>
            <person name="Meier V. D."/>
        </authorList>
    </citation>
    <scope>NUCLEOTIDE SEQUENCE</scope>
    <source>
        <strain evidence="2">AVDCRST_MAG36</strain>
    </source>
</reference>
<evidence type="ECO:0000256" key="1">
    <source>
        <dbReference type="SAM" id="MobiDB-lite"/>
    </source>
</evidence>
<gene>
    <name evidence="2" type="ORF">AVDCRST_MAG36-2146</name>
</gene>